<evidence type="ECO:0000313" key="1">
    <source>
        <dbReference type="EMBL" id="MBD3913244.1"/>
    </source>
</evidence>
<reference evidence="1 2" key="1">
    <citation type="submission" date="2020-09" db="EMBL/GenBank/DDBJ databases">
        <title>novel species in genus Nocardioides.</title>
        <authorList>
            <person name="Zhang G."/>
        </authorList>
    </citation>
    <scope>NUCLEOTIDE SEQUENCE [LARGE SCALE GENOMIC DNA]</scope>
    <source>
        <strain evidence="1 2">19197</strain>
    </source>
</reference>
<proteinExistence type="predicted"/>
<name>A0ABR8MFH9_9ACTN</name>
<sequence length="46" mass="4769">MDSSPGVPAIGRDPDASEACYVEHLPWTAPTAIGRACEVVRALATS</sequence>
<organism evidence="1 2">
    <name type="scientific">Nocardioides hwasunensis</name>
    <dbReference type="NCBI Taxonomy" id="397258"/>
    <lineage>
        <taxon>Bacteria</taxon>
        <taxon>Bacillati</taxon>
        <taxon>Actinomycetota</taxon>
        <taxon>Actinomycetes</taxon>
        <taxon>Propionibacteriales</taxon>
        <taxon>Nocardioidaceae</taxon>
        <taxon>Nocardioides</taxon>
    </lineage>
</organism>
<dbReference type="RefSeq" id="WP_191197596.1">
    <property type="nucleotide sequence ID" value="NZ_BAAAPA010000002.1"/>
</dbReference>
<comment type="caution">
    <text evidence="1">The sequence shown here is derived from an EMBL/GenBank/DDBJ whole genome shotgun (WGS) entry which is preliminary data.</text>
</comment>
<dbReference type="EMBL" id="JACXYY010000001">
    <property type="protein sequence ID" value="MBD3913244.1"/>
    <property type="molecule type" value="Genomic_DNA"/>
</dbReference>
<evidence type="ECO:0000313" key="2">
    <source>
        <dbReference type="Proteomes" id="UP000649289"/>
    </source>
</evidence>
<protein>
    <submittedName>
        <fullName evidence="1">Uncharacterized protein</fullName>
    </submittedName>
</protein>
<accession>A0ABR8MFH9</accession>
<gene>
    <name evidence="1" type="ORF">IEZ25_01355</name>
</gene>
<keyword evidence="2" id="KW-1185">Reference proteome</keyword>
<dbReference type="Proteomes" id="UP000649289">
    <property type="component" value="Unassembled WGS sequence"/>
</dbReference>